<proteinExistence type="predicted"/>
<evidence type="ECO:0000313" key="3">
    <source>
        <dbReference type="Proteomes" id="UP001595897"/>
    </source>
</evidence>
<gene>
    <name evidence="2" type="ORF">ACFO4O_07375</name>
</gene>
<sequence>MGSLVDYFNRNPITRNVLIFSGLFFLLIAVFSFRGFEQVRLYGEILSTHQKIYGGRSIGVQDRAKALLSSGNIVTVACQQPCPVGKNVELIQYLTVFGKKVYWYEGT</sequence>
<keyword evidence="1" id="KW-0812">Transmembrane</keyword>
<keyword evidence="3" id="KW-1185">Reference proteome</keyword>
<name>A0ABV9LWG2_9ALTE</name>
<evidence type="ECO:0000256" key="1">
    <source>
        <dbReference type="SAM" id="Phobius"/>
    </source>
</evidence>
<keyword evidence="1" id="KW-0472">Membrane</keyword>
<accession>A0ABV9LWG2</accession>
<keyword evidence="1" id="KW-1133">Transmembrane helix</keyword>
<dbReference type="Proteomes" id="UP001595897">
    <property type="component" value="Unassembled WGS sequence"/>
</dbReference>
<feature type="transmembrane region" description="Helical" evidence="1">
    <location>
        <begin position="13"/>
        <end position="33"/>
    </location>
</feature>
<dbReference type="EMBL" id="JBHSGU010000002">
    <property type="protein sequence ID" value="MFC4699970.1"/>
    <property type="molecule type" value="Genomic_DNA"/>
</dbReference>
<comment type="caution">
    <text evidence="2">The sequence shown here is derived from an EMBL/GenBank/DDBJ whole genome shotgun (WGS) entry which is preliminary data.</text>
</comment>
<organism evidence="2 3">
    <name type="scientific">Glaciecola siphonariae</name>
    <dbReference type="NCBI Taxonomy" id="521012"/>
    <lineage>
        <taxon>Bacteria</taxon>
        <taxon>Pseudomonadati</taxon>
        <taxon>Pseudomonadota</taxon>
        <taxon>Gammaproteobacteria</taxon>
        <taxon>Alteromonadales</taxon>
        <taxon>Alteromonadaceae</taxon>
        <taxon>Glaciecola</taxon>
    </lineage>
</organism>
<dbReference type="RefSeq" id="WP_382406983.1">
    <property type="nucleotide sequence ID" value="NZ_JBHSGU010000002.1"/>
</dbReference>
<evidence type="ECO:0000313" key="2">
    <source>
        <dbReference type="EMBL" id="MFC4699970.1"/>
    </source>
</evidence>
<protein>
    <submittedName>
        <fullName evidence="2">Uncharacterized protein</fullName>
    </submittedName>
</protein>
<reference evidence="3" key="1">
    <citation type="journal article" date="2019" name="Int. J. Syst. Evol. Microbiol.">
        <title>The Global Catalogue of Microorganisms (GCM) 10K type strain sequencing project: providing services to taxonomists for standard genome sequencing and annotation.</title>
        <authorList>
            <consortium name="The Broad Institute Genomics Platform"/>
            <consortium name="The Broad Institute Genome Sequencing Center for Infectious Disease"/>
            <person name="Wu L."/>
            <person name="Ma J."/>
        </authorList>
    </citation>
    <scope>NUCLEOTIDE SEQUENCE [LARGE SCALE GENOMIC DNA]</scope>
    <source>
        <strain evidence="3">KACC 12507</strain>
    </source>
</reference>